<evidence type="ECO:0000256" key="1">
    <source>
        <dbReference type="SAM" id="MobiDB-lite"/>
    </source>
</evidence>
<dbReference type="AlphaFoldDB" id="A0A0E0EBC6"/>
<protein>
    <submittedName>
        <fullName evidence="2">Uncharacterized protein</fullName>
    </submittedName>
</protein>
<feature type="compositionally biased region" description="Basic and acidic residues" evidence="1">
    <location>
        <begin position="1"/>
        <end position="15"/>
    </location>
</feature>
<sequence length="183" mass="20193">MEGGRRPDDGQDWRRVQCASPESRSTATDAPEASGLEVTTVKNLYGYENVHTDVVIFRNVQIDDLIACASMRGCIPGRLPLACEHLAVRPSGQAATGKTVIKQNKMNLWHGSRSTCGSHKGSPGQKARGSSYKEPGTAQELPHQLLHKSKAMDMFAQMLQVKWMWCYYWVMLLCDALGSSCCC</sequence>
<evidence type="ECO:0000313" key="2">
    <source>
        <dbReference type="EnsemblPlants" id="OMERI07G11510.1"/>
    </source>
</evidence>
<feature type="region of interest" description="Disordered" evidence="1">
    <location>
        <begin position="1"/>
        <end position="32"/>
    </location>
</feature>
<name>A0A0E0EBC6_9ORYZ</name>
<keyword evidence="3" id="KW-1185">Reference proteome</keyword>
<organism evidence="2">
    <name type="scientific">Oryza meridionalis</name>
    <dbReference type="NCBI Taxonomy" id="40149"/>
    <lineage>
        <taxon>Eukaryota</taxon>
        <taxon>Viridiplantae</taxon>
        <taxon>Streptophyta</taxon>
        <taxon>Embryophyta</taxon>
        <taxon>Tracheophyta</taxon>
        <taxon>Spermatophyta</taxon>
        <taxon>Magnoliopsida</taxon>
        <taxon>Liliopsida</taxon>
        <taxon>Poales</taxon>
        <taxon>Poaceae</taxon>
        <taxon>BOP clade</taxon>
        <taxon>Oryzoideae</taxon>
        <taxon>Oryzeae</taxon>
        <taxon>Oryzinae</taxon>
        <taxon>Oryza</taxon>
    </lineage>
</organism>
<dbReference type="EnsemblPlants" id="OMERI07G11510.1">
    <property type="protein sequence ID" value="OMERI07G11510.1"/>
    <property type="gene ID" value="OMERI07G11510"/>
</dbReference>
<feature type="region of interest" description="Disordered" evidence="1">
    <location>
        <begin position="112"/>
        <end position="136"/>
    </location>
</feature>
<dbReference type="Proteomes" id="UP000008021">
    <property type="component" value="Chromosome 7"/>
</dbReference>
<reference evidence="2" key="1">
    <citation type="submission" date="2015-04" db="UniProtKB">
        <authorList>
            <consortium name="EnsemblPlants"/>
        </authorList>
    </citation>
    <scope>IDENTIFICATION</scope>
</reference>
<dbReference type="Gramene" id="OMERI07G11510.1">
    <property type="protein sequence ID" value="OMERI07G11510.1"/>
    <property type="gene ID" value="OMERI07G11510"/>
</dbReference>
<evidence type="ECO:0000313" key="3">
    <source>
        <dbReference type="Proteomes" id="UP000008021"/>
    </source>
</evidence>
<accession>A0A0E0EBC6</accession>
<proteinExistence type="predicted"/>
<dbReference type="HOGENOM" id="CLU_1512936_0_0_1"/>
<reference evidence="2" key="2">
    <citation type="submission" date="2018-05" db="EMBL/GenBank/DDBJ databases">
        <title>OmerRS3 (Oryza meridionalis Reference Sequence Version 3).</title>
        <authorList>
            <person name="Zhang J."/>
            <person name="Kudrna D."/>
            <person name="Lee S."/>
            <person name="Talag J."/>
            <person name="Welchert J."/>
            <person name="Wing R.A."/>
        </authorList>
    </citation>
    <scope>NUCLEOTIDE SEQUENCE [LARGE SCALE GENOMIC DNA]</scope>
    <source>
        <strain evidence="2">cv. OR44</strain>
    </source>
</reference>